<dbReference type="Proteomes" id="UP001595907">
    <property type="component" value="Unassembled WGS sequence"/>
</dbReference>
<proteinExistence type="predicted"/>
<sequence>MSNFVTQFMLETLISSKTRIKLLLKFFLNSSTKSYLRGLEEEFGESTNSIRVELNKMEQAGLLNANIEGNKKIFTANKKHPLFPEVQQIMRKYIGIDTIIENIVKKLGDVSKVYITGNYAKGLGGDVIDLTFIGNINQPYLVELIEKVEKLINKKIRYIIYSENESANVFSLKEEQESLLMWNR</sequence>
<gene>
    <name evidence="1" type="ORF">ACFOWM_07430</name>
</gene>
<dbReference type="EMBL" id="JBHSCZ010000002">
    <property type="protein sequence ID" value="MFC4262702.1"/>
    <property type="molecule type" value="Genomic_DNA"/>
</dbReference>
<evidence type="ECO:0000313" key="1">
    <source>
        <dbReference type="EMBL" id="MFC4262702.1"/>
    </source>
</evidence>
<dbReference type="InterPro" id="IPR043519">
    <property type="entry name" value="NT_sf"/>
</dbReference>
<comment type="caution">
    <text evidence="1">The sequence shown here is derived from an EMBL/GenBank/DDBJ whole genome shotgun (WGS) entry which is preliminary data.</text>
</comment>
<protein>
    <recommendedName>
        <fullName evidence="3">Transcriptional regulator</fullName>
    </recommendedName>
</protein>
<evidence type="ECO:0008006" key="3">
    <source>
        <dbReference type="Google" id="ProtNLM"/>
    </source>
</evidence>
<dbReference type="RefSeq" id="WP_379708405.1">
    <property type="nucleotide sequence ID" value="NZ_JBHSCZ010000002.1"/>
</dbReference>
<dbReference type="InterPro" id="IPR036390">
    <property type="entry name" value="WH_DNA-bd_sf"/>
</dbReference>
<reference evidence="2" key="1">
    <citation type="journal article" date="2019" name="Int. J. Syst. Evol. Microbiol.">
        <title>The Global Catalogue of Microorganisms (GCM) 10K type strain sequencing project: providing services to taxonomists for standard genome sequencing and annotation.</title>
        <authorList>
            <consortium name="The Broad Institute Genomics Platform"/>
            <consortium name="The Broad Institute Genome Sequencing Center for Infectious Disease"/>
            <person name="Wu L."/>
            <person name="Ma J."/>
        </authorList>
    </citation>
    <scope>NUCLEOTIDE SEQUENCE [LARGE SCALE GENOMIC DNA]</scope>
    <source>
        <strain evidence="2">CECT 8289</strain>
    </source>
</reference>
<organism evidence="1 2">
    <name type="scientific">Ferruginibacter yonginensis</name>
    <dbReference type="NCBI Taxonomy" id="1310416"/>
    <lineage>
        <taxon>Bacteria</taxon>
        <taxon>Pseudomonadati</taxon>
        <taxon>Bacteroidota</taxon>
        <taxon>Chitinophagia</taxon>
        <taxon>Chitinophagales</taxon>
        <taxon>Chitinophagaceae</taxon>
        <taxon>Ferruginibacter</taxon>
    </lineage>
</organism>
<name>A0ABV8QSG7_9BACT</name>
<accession>A0ABV8QSG7</accession>
<keyword evidence="2" id="KW-1185">Reference proteome</keyword>
<dbReference type="SUPFAM" id="SSF46785">
    <property type="entry name" value="Winged helix' DNA-binding domain"/>
    <property type="match status" value="1"/>
</dbReference>
<dbReference type="Gene3D" id="3.30.460.10">
    <property type="entry name" value="Beta Polymerase, domain 2"/>
    <property type="match status" value="1"/>
</dbReference>
<evidence type="ECO:0000313" key="2">
    <source>
        <dbReference type="Proteomes" id="UP001595907"/>
    </source>
</evidence>